<dbReference type="InterPro" id="IPR051694">
    <property type="entry name" value="Immunoregulatory_rcpt-like"/>
</dbReference>
<dbReference type="OrthoDB" id="2526171at2759"/>
<proteinExistence type="predicted"/>
<keyword evidence="3 6" id="KW-1133">Transmembrane helix</keyword>
<evidence type="ECO:0008006" key="10">
    <source>
        <dbReference type="Google" id="ProtNLM"/>
    </source>
</evidence>
<dbReference type="EMBL" id="LVVM01000218">
    <property type="protein sequence ID" value="OJA21296.1"/>
    <property type="molecule type" value="Genomic_DNA"/>
</dbReference>
<dbReference type="Gene3D" id="1.20.5.510">
    <property type="entry name" value="Single helix bin"/>
    <property type="match status" value="1"/>
</dbReference>
<feature type="region of interest" description="Disordered" evidence="5">
    <location>
        <begin position="268"/>
        <end position="333"/>
    </location>
</feature>
<feature type="compositionally biased region" description="Polar residues" evidence="5">
    <location>
        <begin position="161"/>
        <end position="172"/>
    </location>
</feature>
<evidence type="ECO:0000256" key="1">
    <source>
        <dbReference type="ARBA" id="ARBA00004167"/>
    </source>
</evidence>
<name>A0A1J8R666_9AGAM</name>
<dbReference type="AlphaFoldDB" id="A0A1J8R666"/>
<evidence type="ECO:0000313" key="9">
    <source>
        <dbReference type="Proteomes" id="UP000183567"/>
    </source>
</evidence>
<feature type="region of interest" description="Disordered" evidence="5">
    <location>
        <begin position="155"/>
        <end position="208"/>
    </location>
</feature>
<comment type="caution">
    <text evidence="8">The sequence shown here is derived from an EMBL/GenBank/DDBJ whole genome shotgun (WGS) entry which is preliminary data.</text>
</comment>
<evidence type="ECO:0000256" key="3">
    <source>
        <dbReference type="ARBA" id="ARBA00022989"/>
    </source>
</evidence>
<evidence type="ECO:0000256" key="2">
    <source>
        <dbReference type="ARBA" id="ARBA00022692"/>
    </source>
</evidence>
<evidence type="ECO:0000256" key="4">
    <source>
        <dbReference type="ARBA" id="ARBA00023136"/>
    </source>
</evidence>
<accession>A0A1J8R666</accession>
<dbReference type="PANTHER" id="PTHR15549:SF26">
    <property type="entry name" value="AXIAL BUDDING PATTERN PROTEIN 2-RELATED"/>
    <property type="match status" value="1"/>
</dbReference>
<organism evidence="8 9">
    <name type="scientific">Rhizopogon vesiculosus</name>
    <dbReference type="NCBI Taxonomy" id="180088"/>
    <lineage>
        <taxon>Eukaryota</taxon>
        <taxon>Fungi</taxon>
        <taxon>Dikarya</taxon>
        <taxon>Basidiomycota</taxon>
        <taxon>Agaricomycotina</taxon>
        <taxon>Agaricomycetes</taxon>
        <taxon>Agaricomycetidae</taxon>
        <taxon>Boletales</taxon>
        <taxon>Suillineae</taxon>
        <taxon>Rhizopogonaceae</taxon>
        <taxon>Rhizopogon</taxon>
    </lineage>
</organism>
<keyword evidence="2 6" id="KW-0812">Transmembrane</keyword>
<protein>
    <recommendedName>
        <fullName evidence="10">Transmembrane protein</fullName>
    </recommendedName>
</protein>
<comment type="subcellular location">
    <subcellularLocation>
        <location evidence="1">Membrane</location>
        <topology evidence="1">Single-pass membrane protein</topology>
    </subcellularLocation>
</comment>
<evidence type="ECO:0000256" key="6">
    <source>
        <dbReference type="SAM" id="Phobius"/>
    </source>
</evidence>
<keyword evidence="4 6" id="KW-0472">Membrane</keyword>
<reference evidence="8 9" key="1">
    <citation type="submission" date="2016-03" db="EMBL/GenBank/DDBJ databases">
        <title>Comparative genomics of the ectomycorrhizal sister species Rhizopogon vinicolor and Rhizopogon vesiculosus (Basidiomycota: Boletales) reveals a divergence of the mating type B locus.</title>
        <authorList>
            <person name="Mujic A.B."/>
            <person name="Kuo A."/>
            <person name="Tritt A."/>
            <person name="Lipzen A."/>
            <person name="Chen C."/>
            <person name="Johnson J."/>
            <person name="Sharma A."/>
            <person name="Barry K."/>
            <person name="Grigoriev I.V."/>
            <person name="Spatafora J.W."/>
        </authorList>
    </citation>
    <scope>NUCLEOTIDE SEQUENCE [LARGE SCALE GENOMIC DNA]</scope>
    <source>
        <strain evidence="8 9">AM-OR11-056</strain>
    </source>
</reference>
<gene>
    <name evidence="8" type="ORF">AZE42_10713</name>
</gene>
<feature type="transmembrane region" description="Helical" evidence="6">
    <location>
        <begin position="209"/>
        <end position="235"/>
    </location>
</feature>
<keyword evidence="9" id="KW-1185">Reference proteome</keyword>
<dbReference type="GO" id="GO:0016020">
    <property type="term" value="C:membrane"/>
    <property type="evidence" value="ECO:0007669"/>
    <property type="project" value="UniProtKB-SubCell"/>
</dbReference>
<keyword evidence="7" id="KW-0732">Signal</keyword>
<dbReference type="Proteomes" id="UP000183567">
    <property type="component" value="Unassembled WGS sequence"/>
</dbReference>
<feature type="compositionally biased region" description="Polar residues" evidence="5">
    <location>
        <begin position="308"/>
        <end position="325"/>
    </location>
</feature>
<evidence type="ECO:0000256" key="7">
    <source>
        <dbReference type="SAM" id="SignalP"/>
    </source>
</evidence>
<evidence type="ECO:0000256" key="5">
    <source>
        <dbReference type="SAM" id="MobiDB-lite"/>
    </source>
</evidence>
<feature type="signal peptide" evidence="7">
    <location>
        <begin position="1"/>
        <end position="25"/>
    </location>
</feature>
<evidence type="ECO:0000313" key="8">
    <source>
        <dbReference type="EMBL" id="OJA21296.1"/>
    </source>
</evidence>
<dbReference type="STRING" id="180088.A0A1J8R666"/>
<dbReference type="PANTHER" id="PTHR15549">
    <property type="entry name" value="PAIRED IMMUNOGLOBULIN-LIKE TYPE 2 RECEPTOR"/>
    <property type="match status" value="1"/>
</dbReference>
<sequence>MSLTKTWSLIVVLVVATLAPLGALAQSADISCLSPTFDWMNNTKNQNPCLVAAYLQGACIGGDYTLYPLPVDTHYIGPYVDDANGCECSTVTYSLVSACGDCQNRTYEAWSSWSTNCSTIYNAIYPVDIPTGTVVPHWAYLDVVTGDTFNPSAALQAGDSPESTATKVQSTGSTIPSTTSQFSFTSSPPTIATSSATQSTTSTSKSSNVGAIAGGVIGGVVGIAAIAGLVAWFCVKRRRSTTAPSAAFRDIDGGPGYTQSVYSANPHPFPMQPEMAQQPRLYDPSDPSTFPNSPPSPTIQTTSTSNIYQNPSIPSHVYSQQSRPGQYSGAPEV</sequence>
<feature type="compositionally biased region" description="Low complexity" evidence="5">
    <location>
        <begin position="173"/>
        <end position="208"/>
    </location>
</feature>
<feature type="compositionally biased region" description="Low complexity" evidence="5">
    <location>
        <begin position="298"/>
        <end position="307"/>
    </location>
</feature>
<feature type="chain" id="PRO_5012905002" description="Transmembrane protein" evidence="7">
    <location>
        <begin position="26"/>
        <end position="333"/>
    </location>
</feature>
<dbReference type="GO" id="GO:0071944">
    <property type="term" value="C:cell periphery"/>
    <property type="evidence" value="ECO:0007669"/>
    <property type="project" value="UniProtKB-ARBA"/>
</dbReference>